<name>A0A5U9I8C7_SALET</name>
<evidence type="ECO:0000313" key="1">
    <source>
        <dbReference type="EMBL" id="EBS2301364.1"/>
    </source>
</evidence>
<gene>
    <name evidence="1" type="ORF">DRT62_16785</name>
</gene>
<organism evidence="1">
    <name type="scientific">Salmonella enterica subsp. enterica serovar Saintpaul</name>
    <dbReference type="NCBI Taxonomy" id="90105"/>
    <lineage>
        <taxon>Bacteria</taxon>
        <taxon>Pseudomonadati</taxon>
        <taxon>Pseudomonadota</taxon>
        <taxon>Gammaproteobacteria</taxon>
        <taxon>Enterobacterales</taxon>
        <taxon>Enterobacteriaceae</taxon>
        <taxon>Salmonella</taxon>
    </lineage>
</organism>
<dbReference type="AlphaFoldDB" id="A0A5U9I8C7"/>
<reference evidence="1" key="1">
    <citation type="submission" date="2018-07" db="EMBL/GenBank/DDBJ databases">
        <authorList>
            <person name="Ashton P.M."/>
            <person name="Dallman T."/>
            <person name="Nair S."/>
            <person name="De Pinna E."/>
            <person name="Peters T."/>
            <person name="Grant K."/>
        </authorList>
    </citation>
    <scope>NUCLEOTIDE SEQUENCE</scope>
    <source>
        <strain evidence="1">152466</strain>
    </source>
</reference>
<protein>
    <submittedName>
        <fullName evidence="1">Uncharacterized protein</fullName>
    </submittedName>
</protein>
<sequence length="71" mass="8014">MIYSQVLAKFASLTEEQKQEIDNIFNEHYSATRPKTRFDALAHIAAYVITRQKAEESDLTVEDVLNVVGGV</sequence>
<accession>A0A5U9I8C7</accession>
<dbReference type="EMBL" id="AAGUVH010000025">
    <property type="protein sequence ID" value="EBS2301364.1"/>
    <property type="molecule type" value="Genomic_DNA"/>
</dbReference>
<proteinExistence type="predicted"/>
<comment type="caution">
    <text evidence="1">The sequence shown here is derived from an EMBL/GenBank/DDBJ whole genome shotgun (WGS) entry which is preliminary data.</text>
</comment>